<dbReference type="EMBL" id="JACCBU010000001">
    <property type="protein sequence ID" value="NYE74678.1"/>
    <property type="molecule type" value="Genomic_DNA"/>
</dbReference>
<dbReference type="Proteomes" id="UP000569914">
    <property type="component" value="Unassembled WGS sequence"/>
</dbReference>
<comment type="caution">
    <text evidence="2">The sequence shown here is derived from an EMBL/GenBank/DDBJ whole genome shotgun (WGS) entry which is preliminary data.</text>
</comment>
<name>A0A7Y9IDS7_9ACTN</name>
<keyword evidence="1" id="KW-1133">Transmembrane helix</keyword>
<accession>A0A7Y9IDS7</accession>
<evidence type="ECO:0000313" key="2">
    <source>
        <dbReference type="EMBL" id="NYE74678.1"/>
    </source>
</evidence>
<sequence length="71" mass="7669">MSEPDVRRLRAGEEREALVGRVRARFGMTNRDRSQVTDWLEESGAVPMAIAGAVLGVFLVVKIVISVVGGS</sequence>
<keyword evidence="3" id="KW-1185">Reference proteome</keyword>
<organism evidence="2 3">
    <name type="scientific">Microlunatus parietis</name>
    <dbReference type="NCBI Taxonomy" id="682979"/>
    <lineage>
        <taxon>Bacteria</taxon>
        <taxon>Bacillati</taxon>
        <taxon>Actinomycetota</taxon>
        <taxon>Actinomycetes</taxon>
        <taxon>Propionibacteriales</taxon>
        <taxon>Propionibacteriaceae</taxon>
        <taxon>Microlunatus</taxon>
    </lineage>
</organism>
<evidence type="ECO:0000256" key="1">
    <source>
        <dbReference type="SAM" id="Phobius"/>
    </source>
</evidence>
<keyword evidence="1" id="KW-0472">Membrane</keyword>
<gene>
    <name evidence="2" type="ORF">BKA15_006007</name>
</gene>
<protein>
    <submittedName>
        <fullName evidence="2">Uncharacterized protein</fullName>
    </submittedName>
</protein>
<proteinExistence type="predicted"/>
<feature type="transmembrane region" description="Helical" evidence="1">
    <location>
        <begin position="45"/>
        <end position="68"/>
    </location>
</feature>
<evidence type="ECO:0000313" key="3">
    <source>
        <dbReference type="Proteomes" id="UP000569914"/>
    </source>
</evidence>
<keyword evidence="1" id="KW-0812">Transmembrane</keyword>
<dbReference type="AlphaFoldDB" id="A0A7Y9IDS7"/>
<reference evidence="2 3" key="1">
    <citation type="submission" date="2020-07" db="EMBL/GenBank/DDBJ databases">
        <title>Sequencing the genomes of 1000 actinobacteria strains.</title>
        <authorList>
            <person name="Klenk H.-P."/>
        </authorList>
    </citation>
    <scope>NUCLEOTIDE SEQUENCE [LARGE SCALE GENOMIC DNA]</scope>
    <source>
        <strain evidence="2 3">DSM 22083</strain>
    </source>
</reference>